<keyword evidence="9" id="KW-0560">Oxidoreductase</keyword>
<dbReference type="Proteomes" id="UP000198897">
    <property type="component" value="Unassembled WGS sequence"/>
</dbReference>
<evidence type="ECO:0000256" key="6">
    <source>
        <dbReference type="ARBA" id="ARBA00022630"/>
    </source>
</evidence>
<dbReference type="EMBL" id="FOOG01000049">
    <property type="protein sequence ID" value="SFG50205.1"/>
    <property type="molecule type" value="Genomic_DNA"/>
</dbReference>
<dbReference type="PANTHER" id="PTHR42802">
    <property type="entry name" value="MONOOXYGENASE"/>
    <property type="match status" value="1"/>
</dbReference>
<evidence type="ECO:0000256" key="4">
    <source>
        <dbReference type="ARBA" id="ARBA00013076"/>
    </source>
</evidence>
<dbReference type="Pfam" id="PF13434">
    <property type="entry name" value="Lys_Orn_oxgnase"/>
    <property type="match status" value="1"/>
</dbReference>
<dbReference type="GO" id="GO:0047091">
    <property type="term" value="F:L-lysine 6-monooxygenase (NADPH) activity"/>
    <property type="evidence" value="ECO:0007669"/>
    <property type="project" value="UniProtKB-EC"/>
</dbReference>
<dbReference type="RefSeq" id="WP_089754215.1">
    <property type="nucleotide sequence ID" value="NZ_FOOG01000049.1"/>
</dbReference>
<dbReference type="Gene3D" id="3.50.50.60">
    <property type="entry name" value="FAD/NAD(P)-binding domain"/>
    <property type="match status" value="1"/>
</dbReference>
<dbReference type="AlphaFoldDB" id="A0A1I2SBF8"/>
<dbReference type="InterPro" id="IPR025700">
    <property type="entry name" value="Lys/Orn_oxygenase"/>
</dbReference>
<comment type="similarity">
    <text evidence="3">Belongs to the lysine N(6)-hydroxylase/L-ornithine N(5)-oxygenase family.</text>
</comment>
<evidence type="ECO:0000256" key="1">
    <source>
        <dbReference type="ARBA" id="ARBA00001974"/>
    </source>
</evidence>
<evidence type="ECO:0000256" key="8">
    <source>
        <dbReference type="ARBA" id="ARBA00022857"/>
    </source>
</evidence>
<evidence type="ECO:0000256" key="3">
    <source>
        <dbReference type="ARBA" id="ARBA00007588"/>
    </source>
</evidence>
<dbReference type="OrthoDB" id="7527071at2"/>
<evidence type="ECO:0000256" key="5">
    <source>
        <dbReference type="ARBA" id="ARBA00016406"/>
    </source>
</evidence>
<dbReference type="SUPFAM" id="SSF51905">
    <property type="entry name" value="FAD/NAD(P)-binding domain"/>
    <property type="match status" value="2"/>
</dbReference>
<keyword evidence="6" id="KW-0285">Flavoprotein</keyword>
<evidence type="ECO:0000256" key="9">
    <source>
        <dbReference type="ARBA" id="ARBA00023002"/>
    </source>
</evidence>
<dbReference type="EC" id="1.14.13.59" evidence="4"/>
<comment type="catalytic activity">
    <reaction evidence="14">
        <text>L-lysine + NADPH + O2 = N(6)-hydroxy-L-lysine + NADP(+) + H2O</text>
        <dbReference type="Rhea" id="RHEA:23228"/>
        <dbReference type="ChEBI" id="CHEBI:15377"/>
        <dbReference type="ChEBI" id="CHEBI:15379"/>
        <dbReference type="ChEBI" id="CHEBI:32551"/>
        <dbReference type="ChEBI" id="CHEBI:57783"/>
        <dbReference type="ChEBI" id="CHEBI:57820"/>
        <dbReference type="ChEBI" id="CHEBI:58349"/>
        <dbReference type="EC" id="1.14.13.59"/>
    </reaction>
</comment>
<accession>A0A1I2SBF8</accession>
<dbReference type="PRINTS" id="PR00368">
    <property type="entry name" value="FADPNR"/>
</dbReference>
<proteinExistence type="inferred from homology"/>
<keyword evidence="16" id="KW-1185">Reference proteome</keyword>
<comment type="cofactor">
    <cofactor evidence="1">
        <name>FAD</name>
        <dbReference type="ChEBI" id="CHEBI:57692"/>
    </cofactor>
</comment>
<evidence type="ECO:0000256" key="12">
    <source>
        <dbReference type="ARBA" id="ARBA00032493"/>
    </source>
</evidence>
<evidence type="ECO:0000313" key="15">
    <source>
        <dbReference type="EMBL" id="SFG50205.1"/>
    </source>
</evidence>
<evidence type="ECO:0000256" key="7">
    <source>
        <dbReference type="ARBA" id="ARBA00022827"/>
    </source>
</evidence>
<protein>
    <recommendedName>
        <fullName evidence="5">L-lysine N6-monooxygenase MbtG</fullName>
        <ecNumber evidence="4">1.14.13.59</ecNumber>
    </recommendedName>
    <alternativeName>
        <fullName evidence="13">Lysine 6-N-hydroxylase</fullName>
    </alternativeName>
    <alternativeName>
        <fullName evidence="12">Lysine N6-hydroxylase</fullName>
    </alternativeName>
    <alternativeName>
        <fullName evidence="10">Lysine-N-oxygenase</fullName>
    </alternativeName>
    <alternativeName>
        <fullName evidence="11">Mycobactin synthase protein G</fullName>
    </alternativeName>
</protein>
<evidence type="ECO:0000256" key="10">
    <source>
        <dbReference type="ARBA" id="ARBA00029939"/>
    </source>
</evidence>
<evidence type="ECO:0000256" key="14">
    <source>
        <dbReference type="ARBA" id="ARBA00048407"/>
    </source>
</evidence>
<gene>
    <name evidence="15" type="ORF">SAMN05216353_14919</name>
</gene>
<dbReference type="InterPro" id="IPR036188">
    <property type="entry name" value="FAD/NAD-bd_sf"/>
</dbReference>
<name>A0A1I2SBF8_9BACI</name>
<organism evidence="15 16">
    <name type="scientific">Halobacillus alkaliphilus</name>
    <dbReference type="NCBI Taxonomy" id="396056"/>
    <lineage>
        <taxon>Bacteria</taxon>
        <taxon>Bacillati</taxon>
        <taxon>Bacillota</taxon>
        <taxon>Bacilli</taxon>
        <taxon>Bacillales</taxon>
        <taxon>Bacillaceae</taxon>
        <taxon>Halobacillus</taxon>
    </lineage>
</organism>
<evidence type="ECO:0000256" key="13">
    <source>
        <dbReference type="ARBA" id="ARBA00032738"/>
    </source>
</evidence>
<evidence type="ECO:0000313" key="16">
    <source>
        <dbReference type="Proteomes" id="UP000198897"/>
    </source>
</evidence>
<dbReference type="PANTHER" id="PTHR42802:SF1">
    <property type="entry name" value="L-ORNITHINE N(5)-MONOOXYGENASE"/>
    <property type="match status" value="1"/>
</dbReference>
<sequence>MDERIYDLIGIGIGPYNLGLAALADQTDDVNAIFFERTPEFIWHPGMLIEKMDLQVPFLADLTTFADPKSPYTFLNYLYEHDRMFPFFFHRHFEVPRQEYNDYMQWVANQLDSLYFGHTVLDVIDKKDAEHPHYEVIVEEKATGERIYVKSKHVVLGTGNEPIVLDGMEDLPNEDVLHTSRYLFEKEQLLKAKHVTVVGSGQSAVEVFLDLLEEQERQDMKLTLLTRSGGLFSLDKAKFAQEAFTPSYVDYFHNLSFEQREQTLDTLKPLRNGIDPQTLTQLYTKLYHRTAAQRDSRVLIQPMTEVQGIEAVEDGYELACKQWQEDVDYTYHSEKVVLALGYKPHIPSWFMNRYKDAIEWEGENVFKVTRDYQLVFNDNRDHHFFTLTNLVHSHGAGATNLGLSVHRNVHIINTIAGRTVYKNQRDTTFQQFSMKGFEG</sequence>
<keyword evidence="8" id="KW-0521">NADP</keyword>
<evidence type="ECO:0000256" key="11">
    <source>
        <dbReference type="ARBA" id="ARBA00031158"/>
    </source>
</evidence>
<keyword evidence="7" id="KW-0274">FAD</keyword>
<comment type="pathway">
    <text evidence="2">Siderophore biosynthesis.</text>
</comment>
<reference evidence="16" key="1">
    <citation type="submission" date="2016-10" db="EMBL/GenBank/DDBJ databases">
        <authorList>
            <person name="Varghese N."/>
            <person name="Submissions S."/>
        </authorList>
    </citation>
    <scope>NUCLEOTIDE SEQUENCE [LARGE SCALE GENOMIC DNA]</scope>
    <source>
        <strain evidence="16">FP5</strain>
    </source>
</reference>
<evidence type="ECO:0000256" key="2">
    <source>
        <dbReference type="ARBA" id="ARBA00004924"/>
    </source>
</evidence>